<evidence type="ECO:0000256" key="1">
    <source>
        <dbReference type="SAM" id="Phobius"/>
    </source>
</evidence>
<keyword evidence="1" id="KW-0812">Transmembrane</keyword>
<sequence length="139" mass="15553">MTDPNRRRNEAFVIIAAHYARFIVLLISSAAYLLIRSERGVRRKSKRNADASNSALLEEIRGIVKEVTDSFEQAVSRLNDDDTVTTVARILNGFAEPLTAAELLRVCDEFGSNRAMMHLFLMLDGAGRVEMVNEIVTKP</sequence>
<organism evidence="2 3">
    <name type="scientific">Genlisea aurea</name>
    <dbReference type="NCBI Taxonomy" id="192259"/>
    <lineage>
        <taxon>Eukaryota</taxon>
        <taxon>Viridiplantae</taxon>
        <taxon>Streptophyta</taxon>
        <taxon>Embryophyta</taxon>
        <taxon>Tracheophyta</taxon>
        <taxon>Spermatophyta</taxon>
        <taxon>Magnoliopsida</taxon>
        <taxon>eudicotyledons</taxon>
        <taxon>Gunneridae</taxon>
        <taxon>Pentapetalae</taxon>
        <taxon>asterids</taxon>
        <taxon>lamiids</taxon>
        <taxon>Lamiales</taxon>
        <taxon>Lentibulariaceae</taxon>
        <taxon>Genlisea</taxon>
    </lineage>
</organism>
<keyword evidence="1" id="KW-1133">Transmembrane helix</keyword>
<dbReference type="Proteomes" id="UP000015453">
    <property type="component" value="Unassembled WGS sequence"/>
</dbReference>
<evidence type="ECO:0000313" key="3">
    <source>
        <dbReference type="Proteomes" id="UP000015453"/>
    </source>
</evidence>
<dbReference type="EMBL" id="AUSU01008743">
    <property type="protein sequence ID" value="EPS58981.1"/>
    <property type="molecule type" value="Genomic_DNA"/>
</dbReference>
<keyword evidence="3" id="KW-1185">Reference proteome</keyword>
<feature type="transmembrane region" description="Helical" evidence="1">
    <location>
        <begin position="12"/>
        <end position="35"/>
    </location>
</feature>
<proteinExistence type="predicted"/>
<evidence type="ECO:0000313" key="2">
    <source>
        <dbReference type="EMBL" id="EPS58981.1"/>
    </source>
</evidence>
<reference evidence="2 3" key="1">
    <citation type="journal article" date="2013" name="BMC Genomics">
        <title>The miniature genome of a carnivorous plant Genlisea aurea contains a low number of genes and short non-coding sequences.</title>
        <authorList>
            <person name="Leushkin E.V."/>
            <person name="Sutormin R.A."/>
            <person name="Nabieva E.R."/>
            <person name="Penin A.A."/>
            <person name="Kondrashov A.S."/>
            <person name="Logacheva M.D."/>
        </authorList>
    </citation>
    <scope>NUCLEOTIDE SEQUENCE [LARGE SCALE GENOMIC DNA]</scope>
</reference>
<accession>S8C3M7</accession>
<protein>
    <submittedName>
        <fullName evidence="2">Uncharacterized protein</fullName>
    </submittedName>
</protein>
<dbReference type="AlphaFoldDB" id="S8C3M7"/>
<keyword evidence="1" id="KW-0472">Membrane</keyword>
<name>S8C3M7_9LAMI</name>
<gene>
    <name evidence="2" type="ORF">M569_15831</name>
</gene>
<comment type="caution">
    <text evidence="2">The sequence shown here is derived from an EMBL/GenBank/DDBJ whole genome shotgun (WGS) entry which is preliminary data.</text>
</comment>